<organism evidence="1">
    <name type="scientific">Mycolicibacterium gilvum (strain PYR-GCK)</name>
    <name type="common">Mycobacterium gilvum (strain PYR-GCK)</name>
    <dbReference type="NCBI Taxonomy" id="350054"/>
    <lineage>
        <taxon>Bacteria</taxon>
        <taxon>Bacillati</taxon>
        <taxon>Actinomycetota</taxon>
        <taxon>Actinomycetes</taxon>
        <taxon>Mycobacteriales</taxon>
        <taxon>Mycobacteriaceae</taxon>
        <taxon>Mycolicibacterium</taxon>
    </lineage>
</organism>
<dbReference type="EMBL" id="CP000656">
    <property type="protein sequence ID" value="ABP42713.1"/>
    <property type="molecule type" value="Genomic_DNA"/>
</dbReference>
<proteinExistence type="predicted"/>
<dbReference type="eggNOG" id="ENOG50307V6">
    <property type="taxonomic scope" value="Bacteria"/>
</dbReference>
<dbReference type="OrthoDB" id="4729167at2"/>
<dbReference type="AlphaFoldDB" id="A4T150"/>
<evidence type="ECO:0000313" key="1">
    <source>
        <dbReference type="EMBL" id="ABP42713.1"/>
    </source>
</evidence>
<gene>
    <name evidence="1" type="ordered locus">Mflv_0218</name>
</gene>
<accession>A4T150</accession>
<sequence length="134" mass="15055">MSRASEAKKARRRKRRTVRDQTWLPAGVLDELEIASQLEEFDARLTERGWVFGEEADEGSGVFWVWPDSAGDVDHDAERADATVILLSPDDSGETAHVVFVGTAADYQFNLDELFEHIDMIEAFRLGDPAPVFD</sequence>
<dbReference type="STRING" id="350054.Mflv_0218"/>
<dbReference type="KEGG" id="mgi:Mflv_0218"/>
<name>A4T150_MYCGI</name>
<reference evidence="1" key="1">
    <citation type="submission" date="2007-04" db="EMBL/GenBank/DDBJ databases">
        <authorList>
            <consortium name="US DOE Joint Genome Institute"/>
            <person name="Copeland A."/>
            <person name="Lucas S."/>
            <person name="Lapidus A."/>
            <person name="Barry K."/>
            <person name="Detter J.C."/>
            <person name="Glavina del Rio T."/>
            <person name="Hammon N."/>
            <person name="Israni S."/>
            <person name="Dalin E."/>
            <person name="Tice H."/>
            <person name="Pitluck S."/>
            <person name="Chain P."/>
            <person name="Malfatti S."/>
            <person name="Shin M."/>
            <person name="Vergez L."/>
            <person name="Schmutz J."/>
            <person name="Larimer F."/>
            <person name="Land M."/>
            <person name="Hauser L."/>
            <person name="Kyrpides N."/>
            <person name="Mikhailova N."/>
            <person name="Miller C."/>
            <person name="Richardson P."/>
        </authorList>
    </citation>
    <scope>NUCLEOTIDE SEQUENCE</scope>
    <source>
        <strain evidence="1">PYR-GCK</strain>
    </source>
</reference>
<dbReference type="HOGENOM" id="CLU_1873166_0_0_11"/>
<protein>
    <submittedName>
        <fullName evidence="1">Uncharacterized protein</fullName>
    </submittedName>
</protein>
<reference evidence="1" key="2">
    <citation type="journal article" date="2013" name="PLoS ONE">
        <title>A Gene Expression Study of the Activities of Aromatic Ring-Cleavage Dioxygenases in Mycobacterium gilvum PYR-GCK to Changes in Salinity and pH during Pyrene Degradation.</title>
        <authorList>
            <person name="Badejo A.C."/>
            <person name="Badejo A.O."/>
            <person name="Shin K.H."/>
            <person name="Chai Y.G."/>
        </authorList>
    </citation>
    <scope>NUCLEOTIDE SEQUENCE [LARGE SCALE GENOMIC DNA]</scope>
    <source>
        <strain evidence="1">PYR-GCK</strain>
    </source>
</reference>